<keyword evidence="1" id="KW-1133">Transmembrane helix</keyword>
<reference evidence="3" key="2">
    <citation type="submission" date="2018-02" db="UniProtKB">
        <authorList>
            <consortium name="EnsemblPlants"/>
        </authorList>
    </citation>
    <scope>IDENTIFICATION</scope>
    <source>
        <strain evidence="3">Williams 82</strain>
    </source>
</reference>
<gene>
    <name evidence="2" type="ORF">GLYMA_18G012100</name>
</gene>
<evidence type="ECO:0000313" key="3">
    <source>
        <dbReference type="EnsemblPlants" id="KRG97504"/>
    </source>
</evidence>
<evidence type="ECO:0000313" key="2">
    <source>
        <dbReference type="EMBL" id="KRG97504.1"/>
    </source>
</evidence>
<reference evidence="2" key="3">
    <citation type="submission" date="2018-07" db="EMBL/GenBank/DDBJ databases">
        <title>WGS assembly of Glycine max.</title>
        <authorList>
            <person name="Schmutz J."/>
            <person name="Cannon S."/>
            <person name="Schlueter J."/>
            <person name="Ma J."/>
            <person name="Mitros T."/>
            <person name="Nelson W."/>
            <person name="Hyten D."/>
            <person name="Song Q."/>
            <person name="Thelen J."/>
            <person name="Cheng J."/>
            <person name="Xu D."/>
            <person name="Hellsten U."/>
            <person name="May G."/>
            <person name="Yu Y."/>
            <person name="Sakurai T."/>
            <person name="Umezawa T."/>
            <person name="Bhattacharyya M."/>
            <person name="Sandhu D."/>
            <person name="Valliyodan B."/>
            <person name="Lindquist E."/>
            <person name="Peto M."/>
            <person name="Grant D."/>
            <person name="Shu S."/>
            <person name="Goodstein D."/>
            <person name="Barry K."/>
            <person name="Futrell-Griggs M."/>
            <person name="Abernathy B."/>
            <person name="Du J."/>
            <person name="Tian Z."/>
            <person name="Zhu L."/>
            <person name="Gill N."/>
            <person name="Joshi T."/>
            <person name="Libault M."/>
            <person name="Sethuraman A."/>
            <person name="Zhang X."/>
            <person name="Shinozaki K."/>
            <person name="Nguyen H."/>
            <person name="Wing R."/>
            <person name="Cregan P."/>
            <person name="Specht J."/>
            <person name="Grimwood J."/>
            <person name="Rokhsar D."/>
            <person name="Stacey G."/>
            <person name="Shoemaker R."/>
            <person name="Jackson S."/>
        </authorList>
    </citation>
    <scope>NUCLEOTIDE SEQUENCE</scope>
    <source>
        <tissue evidence="2">Callus</tissue>
    </source>
</reference>
<dbReference type="Gramene" id="KRG97504">
    <property type="protein sequence ID" value="KRG97504"/>
    <property type="gene ID" value="GLYMA_18G012100"/>
</dbReference>
<dbReference type="AlphaFoldDB" id="A0A0R0EUR3"/>
<keyword evidence="1" id="KW-0812">Transmembrane</keyword>
<keyword evidence="4" id="KW-1185">Reference proteome</keyword>
<evidence type="ECO:0000256" key="1">
    <source>
        <dbReference type="SAM" id="Phobius"/>
    </source>
</evidence>
<dbReference type="SMR" id="A0A0R0EUR3"/>
<keyword evidence="1" id="KW-0472">Membrane</keyword>
<feature type="transmembrane region" description="Helical" evidence="1">
    <location>
        <begin position="9"/>
        <end position="32"/>
    </location>
</feature>
<feature type="transmembrane region" description="Helical" evidence="1">
    <location>
        <begin position="52"/>
        <end position="74"/>
    </location>
</feature>
<proteinExistence type="predicted"/>
<protein>
    <submittedName>
        <fullName evidence="2 3">Uncharacterized protein</fullName>
    </submittedName>
</protein>
<accession>A0A0R0EUR3</accession>
<organism evidence="2">
    <name type="scientific">Glycine max</name>
    <name type="common">Soybean</name>
    <name type="synonym">Glycine hispida</name>
    <dbReference type="NCBI Taxonomy" id="3847"/>
    <lineage>
        <taxon>Eukaryota</taxon>
        <taxon>Viridiplantae</taxon>
        <taxon>Streptophyta</taxon>
        <taxon>Embryophyta</taxon>
        <taxon>Tracheophyta</taxon>
        <taxon>Spermatophyta</taxon>
        <taxon>Magnoliopsida</taxon>
        <taxon>eudicotyledons</taxon>
        <taxon>Gunneridae</taxon>
        <taxon>Pentapetalae</taxon>
        <taxon>rosids</taxon>
        <taxon>fabids</taxon>
        <taxon>Fabales</taxon>
        <taxon>Fabaceae</taxon>
        <taxon>Papilionoideae</taxon>
        <taxon>50 kb inversion clade</taxon>
        <taxon>NPAAA clade</taxon>
        <taxon>indigoferoid/millettioid clade</taxon>
        <taxon>Phaseoleae</taxon>
        <taxon>Glycine</taxon>
        <taxon>Glycine subgen. Soja</taxon>
    </lineage>
</organism>
<dbReference type="EnsemblPlants" id="KRG97504">
    <property type="protein sequence ID" value="KRG97504"/>
    <property type="gene ID" value="GLYMA_18G012100"/>
</dbReference>
<evidence type="ECO:0000313" key="4">
    <source>
        <dbReference type="Proteomes" id="UP000008827"/>
    </source>
</evidence>
<dbReference type="EMBL" id="CM000851">
    <property type="protein sequence ID" value="KRG97504.1"/>
    <property type="molecule type" value="Genomic_DNA"/>
</dbReference>
<dbReference type="InParanoid" id="A0A0R0EUR3"/>
<sequence>MNTILPLKVFIFAFTFKYSVCFLFLKAFFFIWGHLISKSSVSYNDRCGFPSLPLIFSIWYFFFFIVLVLLILLFHRRFMILWV</sequence>
<dbReference type="Proteomes" id="UP000008827">
    <property type="component" value="Chromosome 18"/>
</dbReference>
<name>A0A0R0EUR3_SOYBN</name>
<reference evidence="2 3" key="1">
    <citation type="journal article" date="2010" name="Nature">
        <title>Genome sequence of the palaeopolyploid soybean.</title>
        <authorList>
            <person name="Schmutz J."/>
            <person name="Cannon S.B."/>
            <person name="Schlueter J."/>
            <person name="Ma J."/>
            <person name="Mitros T."/>
            <person name="Nelson W."/>
            <person name="Hyten D.L."/>
            <person name="Song Q."/>
            <person name="Thelen J.J."/>
            <person name="Cheng J."/>
            <person name="Xu D."/>
            <person name="Hellsten U."/>
            <person name="May G.D."/>
            <person name="Yu Y."/>
            <person name="Sakurai T."/>
            <person name="Umezawa T."/>
            <person name="Bhattacharyya M.K."/>
            <person name="Sandhu D."/>
            <person name="Valliyodan B."/>
            <person name="Lindquist E."/>
            <person name="Peto M."/>
            <person name="Grant D."/>
            <person name="Shu S."/>
            <person name="Goodstein D."/>
            <person name="Barry K."/>
            <person name="Futrell-Griggs M."/>
            <person name="Abernathy B."/>
            <person name="Du J."/>
            <person name="Tian Z."/>
            <person name="Zhu L."/>
            <person name="Gill N."/>
            <person name="Joshi T."/>
            <person name="Libault M."/>
            <person name="Sethuraman A."/>
            <person name="Zhang X.-C."/>
            <person name="Shinozaki K."/>
            <person name="Nguyen H.T."/>
            <person name="Wing R.A."/>
            <person name="Cregan P."/>
            <person name="Specht J."/>
            <person name="Grimwood J."/>
            <person name="Rokhsar D."/>
            <person name="Stacey G."/>
            <person name="Shoemaker R.C."/>
            <person name="Jackson S.A."/>
        </authorList>
    </citation>
    <scope>NUCLEOTIDE SEQUENCE [LARGE SCALE GENOMIC DNA]</scope>
    <source>
        <strain evidence="3">cv. Williams 82</strain>
        <tissue evidence="2">Callus</tissue>
    </source>
</reference>